<reference evidence="13" key="1">
    <citation type="submission" date="2012-01" db="EMBL/GenBank/DDBJ databases">
        <title>The Genome Sequence of Oreochromis niloticus (Nile Tilapia).</title>
        <authorList>
            <consortium name="Broad Institute Genome Assembly Team"/>
            <consortium name="Broad Institute Sequencing Platform"/>
            <person name="Di Palma F."/>
            <person name="Johnson J."/>
            <person name="Lander E.S."/>
            <person name="Lindblad-Toh K."/>
        </authorList>
    </citation>
    <scope>NUCLEOTIDE SEQUENCE [LARGE SCALE GENOMIC DNA]</scope>
</reference>
<name>A0A669ELR0_ORENI</name>
<accession>A0A669ELR0</accession>
<keyword evidence="13" id="KW-1185">Reference proteome</keyword>
<evidence type="ECO:0000313" key="12">
    <source>
        <dbReference type="Ensembl" id="ENSONIP00000072021.1"/>
    </source>
</evidence>
<proteinExistence type="inferred from homology"/>
<keyword evidence="5 9" id="KW-1133">Transmembrane helix</keyword>
<dbReference type="PANTHER" id="PTHR23063">
    <property type="entry name" value="PHOSPHOLIPID ACYLTRANSFERASE"/>
    <property type="match status" value="1"/>
</dbReference>
<dbReference type="GO" id="GO:0005783">
    <property type="term" value="C:endoplasmic reticulum"/>
    <property type="evidence" value="ECO:0007669"/>
    <property type="project" value="TreeGrafter"/>
</dbReference>
<protein>
    <submittedName>
        <fullName evidence="12">Glycerol-3-phosphate acyltransferase 4</fullName>
    </submittedName>
</protein>
<sequence>NPPCIIRCFLVVLREVISSLGIFGDQDCLLFVSSWFIYAARCLLNELLQPVGVNHVRAWCCPTLHTSSPGINSCQSVEGIYGQLHHHLTATTHLSCSTSQLSHLLDTGLHSYRIFSTPQDKNAYHTHWSALLSPVLWWILENTGQPISLIPSQLPGTLSPPPSLAFICQSIIAKESPASLRQEIRGSASCLCSDHEFDMADIFYFCRSGVESIVDDEVTKRFSAQELESWNLLTRSNYNFHHINMRLTLLWGLGLLTRYGILLPLRVTLAVTGISLFLFFTTLVGFLPNAALRSYLSEKVHMMGYRMCVSSLTAIITYHNRENKPKNGAICVANHTTPIDVIILASDRCYSLVGQMHRGLLGMIQSGMVKSSPHIWFDRSEVKDRHLVAKR</sequence>
<evidence type="ECO:0000313" key="13">
    <source>
        <dbReference type="Proteomes" id="UP000005207"/>
    </source>
</evidence>
<feature type="chain" id="PRO_5025670611" evidence="10">
    <location>
        <begin position="20"/>
        <end position="391"/>
    </location>
</feature>
<evidence type="ECO:0000256" key="10">
    <source>
        <dbReference type="SAM" id="SignalP"/>
    </source>
</evidence>
<evidence type="ECO:0000256" key="1">
    <source>
        <dbReference type="ARBA" id="ARBA00004370"/>
    </source>
</evidence>
<dbReference type="Pfam" id="PF01553">
    <property type="entry name" value="Acyltransferase"/>
    <property type="match status" value="1"/>
</dbReference>
<reference evidence="12" key="3">
    <citation type="submission" date="2025-09" db="UniProtKB">
        <authorList>
            <consortium name="Ensembl"/>
        </authorList>
    </citation>
    <scope>IDENTIFICATION</scope>
</reference>
<evidence type="ECO:0000256" key="3">
    <source>
        <dbReference type="ARBA" id="ARBA00022679"/>
    </source>
</evidence>
<evidence type="ECO:0000259" key="11">
    <source>
        <dbReference type="Pfam" id="PF01553"/>
    </source>
</evidence>
<dbReference type="GeneTree" id="ENSGT01030000234574"/>
<evidence type="ECO:0000256" key="7">
    <source>
        <dbReference type="ARBA" id="ARBA00023136"/>
    </source>
</evidence>
<evidence type="ECO:0000256" key="4">
    <source>
        <dbReference type="ARBA" id="ARBA00022692"/>
    </source>
</evidence>
<feature type="domain" description="Phospholipid/glycerol acyltransferase" evidence="11">
    <location>
        <begin position="316"/>
        <end position="389"/>
    </location>
</feature>
<keyword evidence="7 9" id="KW-0472">Membrane</keyword>
<keyword evidence="8" id="KW-0012">Acyltransferase</keyword>
<feature type="transmembrane region" description="Helical" evidence="9">
    <location>
        <begin position="267"/>
        <end position="292"/>
    </location>
</feature>
<keyword evidence="6" id="KW-0443">Lipid metabolism</keyword>
<dbReference type="GO" id="GO:0019432">
    <property type="term" value="P:triglyceride biosynthetic process"/>
    <property type="evidence" value="ECO:0007669"/>
    <property type="project" value="TreeGrafter"/>
</dbReference>
<organism evidence="12 13">
    <name type="scientific">Oreochromis niloticus</name>
    <name type="common">Nile tilapia</name>
    <name type="synonym">Tilapia nilotica</name>
    <dbReference type="NCBI Taxonomy" id="8128"/>
    <lineage>
        <taxon>Eukaryota</taxon>
        <taxon>Metazoa</taxon>
        <taxon>Chordata</taxon>
        <taxon>Craniata</taxon>
        <taxon>Vertebrata</taxon>
        <taxon>Euteleostomi</taxon>
        <taxon>Actinopterygii</taxon>
        <taxon>Neopterygii</taxon>
        <taxon>Teleostei</taxon>
        <taxon>Neoteleostei</taxon>
        <taxon>Acanthomorphata</taxon>
        <taxon>Ovalentaria</taxon>
        <taxon>Cichlomorphae</taxon>
        <taxon>Cichliformes</taxon>
        <taxon>Cichlidae</taxon>
        <taxon>African cichlids</taxon>
        <taxon>Pseudocrenilabrinae</taxon>
        <taxon>Oreochromini</taxon>
        <taxon>Oreochromis</taxon>
    </lineage>
</organism>
<keyword evidence="10" id="KW-0732">Signal</keyword>
<dbReference type="GO" id="GO:0004366">
    <property type="term" value="F:glycerol-3-phosphate O-acyltransferase activity"/>
    <property type="evidence" value="ECO:0007669"/>
    <property type="project" value="TreeGrafter"/>
</dbReference>
<comment type="similarity">
    <text evidence="2">Belongs to the 1-acyl-sn-glycerol-3-phosphate acyltransferase family.</text>
</comment>
<keyword evidence="4 9" id="KW-0812">Transmembrane</keyword>
<gene>
    <name evidence="12" type="primary">GPAT4</name>
    <name evidence="12" type="synonym">LOC100690762</name>
</gene>
<reference evidence="12" key="2">
    <citation type="submission" date="2025-08" db="UniProtKB">
        <authorList>
            <consortium name="Ensembl"/>
        </authorList>
    </citation>
    <scope>IDENTIFICATION</scope>
</reference>
<dbReference type="Ensembl" id="ENSONIT00000083407.1">
    <property type="protein sequence ID" value="ENSONIP00000072021.1"/>
    <property type="gene ID" value="ENSONIG00000013846.2"/>
</dbReference>
<dbReference type="InterPro" id="IPR002123">
    <property type="entry name" value="Plipid/glycerol_acylTrfase"/>
</dbReference>
<comment type="subcellular location">
    <subcellularLocation>
        <location evidence="1">Membrane</location>
    </subcellularLocation>
</comment>
<keyword evidence="3" id="KW-0808">Transferase</keyword>
<evidence type="ECO:0000256" key="8">
    <source>
        <dbReference type="ARBA" id="ARBA00023315"/>
    </source>
</evidence>
<dbReference type="AlphaFoldDB" id="A0A669ELR0"/>
<dbReference type="GO" id="GO:0016020">
    <property type="term" value="C:membrane"/>
    <property type="evidence" value="ECO:0007669"/>
    <property type="project" value="UniProtKB-SubCell"/>
</dbReference>
<evidence type="ECO:0000256" key="9">
    <source>
        <dbReference type="SAM" id="Phobius"/>
    </source>
</evidence>
<dbReference type="PANTHER" id="PTHR23063:SF37">
    <property type="entry name" value="GLYCEROL-3-PHOSPHATE ACYLTRANSFERASE 4"/>
    <property type="match status" value="1"/>
</dbReference>
<evidence type="ECO:0000256" key="2">
    <source>
        <dbReference type="ARBA" id="ARBA00008655"/>
    </source>
</evidence>
<evidence type="ECO:0000256" key="6">
    <source>
        <dbReference type="ARBA" id="ARBA00023098"/>
    </source>
</evidence>
<dbReference type="Proteomes" id="UP000005207">
    <property type="component" value="Linkage group LG7"/>
</dbReference>
<evidence type="ECO:0000256" key="5">
    <source>
        <dbReference type="ARBA" id="ARBA00022989"/>
    </source>
</evidence>
<feature type="signal peptide" evidence="10">
    <location>
        <begin position="1"/>
        <end position="19"/>
    </location>
</feature>